<reference evidence="4" key="1">
    <citation type="submission" date="2019-08" db="EMBL/GenBank/DDBJ databases">
        <authorList>
            <person name="Kucharzyk K."/>
            <person name="Murdoch R.W."/>
            <person name="Higgins S."/>
            <person name="Loffler F."/>
        </authorList>
    </citation>
    <scope>NUCLEOTIDE SEQUENCE</scope>
</reference>
<evidence type="ECO:0000256" key="1">
    <source>
        <dbReference type="ARBA" id="ARBA00022741"/>
    </source>
</evidence>
<accession>A0A645JEU7</accession>
<dbReference type="InterPro" id="IPR027417">
    <property type="entry name" value="P-loop_NTPase"/>
</dbReference>
<feature type="domain" description="Bacterial type II secretion system protein E" evidence="3">
    <location>
        <begin position="8"/>
        <end position="77"/>
    </location>
</feature>
<dbReference type="InterPro" id="IPR001482">
    <property type="entry name" value="T2SS/T4SS_dom"/>
</dbReference>
<name>A0A645JEU7_9ZZZZ</name>
<evidence type="ECO:0000313" key="4">
    <source>
        <dbReference type="EMBL" id="MPN61887.1"/>
    </source>
</evidence>
<sequence>MESNKSLIGCPSCGGTGFSGRIGVFECLYVSNAIRKLLFQETPVQFIREQAHKEGMESLLEDGIQKVRKGLTTMKEIASLSSDMPMPMPNEVLN</sequence>
<proteinExistence type="predicted"/>
<dbReference type="PANTHER" id="PTHR30258:SF3">
    <property type="entry name" value="SLL1921 PROTEIN"/>
    <property type="match status" value="1"/>
</dbReference>
<dbReference type="GO" id="GO:0005886">
    <property type="term" value="C:plasma membrane"/>
    <property type="evidence" value="ECO:0007669"/>
    <property type="project" value="TreeGrafter"/>
</dbReference>
<dbReference type="PANTHER" id="PTHR30258">
    <property type="entry name" value="TYPE II SECRETION SYSTEM PROTEIN GSPE-RELATED"/>
    <property type="match status" value="1"/>
</dbReference>
<dbReference type="GO" id="GO:0005524">
    <property type="term" value="F:ATP binding"/>
    <property type="evidence" value="ECO:0007669"/>
    <property type="project" value="UniProtKB-KW"/>
</dbReference>
<evidence type="ECO:0000256" key="2">
    <source>
        <dbReference type="ARBA" id="ARBA00022840"/>
    </source>
</evidence>
<comment type="caution">
    <text evidence="4">The sequence shown here is derived from an EMBL/GenBank/DDBJ whole genome shotgun (WGS) entry which is preliminary data.</text>
</comment>
<dbReference type="EMBL" id="VSSQ01139147">
    <property type="protein sequence ID" value="MPN61887.1"/>
    <property type="molecule type" value="Genomic_DNA"/>
</dbReference>
<protein>
    <submittedName>
        <fullName evidence="4">Putative type II secretion system protein HxcR</fullName>
    </submittedName>
</protein>
<dbReference type="GO" id="GO:0016887">
    <property type="term" value="F:ATP hydrolysis activity"/>
    <property type="evidence" value="ECO:0007669"/>
    <property type="project" value="TreeGrafter"/>
</dbReference>
<evidence type="ECO:0000259" key="3">
    <source>
        <dbReference type="Pfam" id="PF00437"/>
    </source>
</evidence>
<dbReference type="Pfam" id="PF00437">
    <property type="entry name" value="T2SSE"/>
    <property type="match status" value="1"/>
</dbReference>
<keyword evidence="2" id="KW-0067">ATP-binding</keyword>
<organism evidence="4">
    <name type="scientific">bioreactor metagenome</name>
    <dbReference type="NCBI Taxonomy" id="1076179"/>
    <lineage>
        <taxon>unclassified sequences</taxon>
        <taxon>metagenomes</taxon>
        <taxon>ecological metagenomes</taxon>
    </lineage>
</organism>
<gene>
    <name evidence="4" type="primary">hxcR_12</name>
    <name evidence="4" type="ORF">SDC9_209633</name>
</gene>
<keyword evidence="1" id="KW-0547">Nucleotide-binding</keyword>
<dbReference type="Gene3D" id="3.40.50.300">
    <property type="entry name" value="P-loop containing nucleotide triphosphate hydrolases"/>
    <property type="match status" value="1"/>
</dbReference>
<dbReference type="SUPFAM" id="SSF52540">
    <property type="entry name" value="P-loop containing nucleoside triphosphate hydrolases"/>
    <property type="match status" value="1"/>
</dbReference>
<dbReference type="AlphaFoldDB" id="A0A645JEU7"/>